<feature type="signal peptide" evidence="1">
    <location>
        <begin position="1"/>
        <end position="23"/>
    </location>
</feature>
<comment type="caution">
    <text evidence="2">The sequence shown here is derived from an EMBL/GenBank/DDBJ whole genome shotgun (WGS) entry which is preliminary data.</text>
</comment>
<dbReference type="Proteomes" id="UP000186553">
    <property type="component" value="Unassembled WGS sequence"/>
</dbReference>
<accession>A0A1C3CZS3</accession>
<feature type="chain" id="PRO_5008671795" description="Spore coat protein U domain-containing protein" evidence="1">
    <location>
        <begin position="24"/>
        <end position="175"/>
    </location>
</feature>
<reference evidence="2 3" key="1">
    <citation type="submission" date="2016-07" db="EMBL/GenBank/DDBJ databases">
        <title>Acinetobacter sp. ANC 4603.</title>
        <authorList>
            <person name="Radolfova-Krizova L."/>
            <person name="Nemec A."/>
        </authorList>
    </citation>
    <scope>NUCLEOTIDE SEQUENCE [LARGE SCALE GENOMIC DNA]</scope>
    <source>
        <strain evidence="2 3">ANC 4603</strain>
    </source>
</reference>
<evidence type="ECO:0008006" key="4">
    <source>
        <dbReference type="Google" id="ProtNLM"/>
    </source>
</evidence>
<dbReference type="AlphaFoldDB" id="A0A1C3CZS3"/>
<dbReference type="EMBL" id="MBDL01000001">
    <property type="protein sequence ID" value="ODA14295.1"/>
    <property type="molecule type" value="Genomic_DNA"/>
</dbReference>
<evidence type="ECO:0000256" key="1">
    <source>
        <dbReference type="SAM" id="SignalP"/>
    </source>
</evidence>
<dbReference type="STRING" id="1891224.BBP83_00300"/>
<keyword evidence="1" id="KW-0732">Signal</keyword>
<evidence type="ECO:0000313" key="3">
    <source>
        <dbReference type="Proteomes" id="UP000186553"/>
    </source>
</evidence>
<dbReference type="PROSITE" id="PS51257">
    <property type="entry name" value="PROKAR_LIPOPROTEIN"/>
    <property type="match status" value="1"/>
</dbReference>
<keyword evidence="3" id="KW-1185">Reference proteome</keyword>
<gene>
    <name evidence="2" type="ORF">BBP83_00300</name>
</gene>
<proteinExistence type="predicted"/>
<dbReference type="OrthoDB" id="6707598at2"/>
<dbReference type="RefSeq" id="WP_068885437.1">
    <property type="nucleotide sequence ID" value="NZ_CBCRUU010000003.1"/>
</dbReference>
<organism evidence="2 3">
    <name type="scientific">Acinetobacter celticus</name>
    <dbReference type="NCBI Taxonomy" id="1891224"/>
    <lineage>
        <taxon>Bacteria</taxon>
        <taxon>Pseudomonadati</taxon>
        <taxon>Pseudomonadota</taxon>
        <taxon>Gammaproteobacteria</taxon>
        <taxon>Moraxellales</taxon>
        <taxon>Moraxellaceae</taxon>
        <taxon>Acinetobacter</taxon>
    </lineage>
</organism>
<name>A0A1C3CZS3_9GAMM</name>
<sequence length="175" mass="18397">MNKMTQAALAALVLGACSASVFADDADKGGGSNDNDRWKGCTELGCSRDIPIKLTVPKKCTISDPKDLVLKTDASNVTSSYSVTTNTHYILNLTTANANTSNNTFVKNGSDTIDTVITTAKTSGSAGPAAPTWGNNNYAGLSVDNFTVTARTKFAVPATTAAGDYTDTYKIRVYY</sequence>
<protein>
    <recommendedName>
        <fullName evidence="4">Spore coat protein U domain-containing protein</fullName>
    </recommendedName>
</protein>
<evidence type="ECO:0000313" key="2">
    <source>
        <dbReference type="EMBL" id="ODA14295.1"/>
    </source>
</evidence>